<evidence type="ECO:0000256" key="2">
    <source>
        <dbReference type="ARBA" id="ARBA00010617"/>
    </source>
</evidence>
<dbReference type="STRING" id="1210089.GCA_001613165_05886"/>
<keyword evidence="4 8" id="KW-0479">Metal-binding</keyword>
<dbReference type="GO" id="GO:0004497">
    <property type="term" value="F:monooxygenase activity"/>
    <property type="evidence" value="ECO:0007669"/>
    <property type="project" value="UniProtKB-KW"/>
</dbReference>
<name>A0A370H2E4_9NOCA</name>
<dbReference type="PRINTS" id="PR00359">
    <property type="entry name" value="BP450"/>
</dbReference>
<comment type="similarity">
    <text evidence="2 8">Belongs to the cytochrome P450 family.</text>
</comment>
<dbReference type="AlphaFoldDB" id="A0A370H2E4"/>
<evidence type="ECO:0000313" key="9">
    <source>
        <dbReference type="EMBL" id="RDI48233.1"/>
    </source>
</evidence>
<evidence type="ECO:0000256" key="3">
    <source>
        <dbReference type="ARBA" id="ARBA00022617"/>
    </source>
</evidence>
<evidence type="ECO:0000313" key="10">
    <source>
        <dbReference type="Proteomes" id="UP000255355"/>
    </source>
</evidence>
<dbReference type="GO" id="GO:0016705">
    <property type="term" value="F:oxidoreductase activity, acting on paired donors, with incorporation or reduction of molecular oxygen"/>
    <property type="evidence" value="ECO:0007669"/>
    <property type="project" value="InterPro"/>
</dbReference>
<dbReference type="Gene3D" id="1.10.630.10">
    <property type="entry name" value="Cytochrome P450"/>
    <property type="match status" value="1"/>
</dbReference>
<comment type="caution">
    <text evidence="9">The sequence shown here is derived from an EMBL/GenBank/DDBJ whole genome shotgun (WGS) entry which is preliminary data.</text>
</comment>
<reference evidence="9 10" key="1">
    <citation type="submission" date="2018-07" db="EMBL/GenBank/DDBJ databases">
        <title>Genomic Encyclopedia of Type Strains, Phase IV (KMG-IV): sequencing the most valuable type-strain genomes for metagenomic binning, comparative biology and taxonomic classification.</title>
        <authorList>
            <person name="Goeker M."/>
        </authorList>
    </citation>
    <scope>NUCLEOTIDE SEQUENCE [LARGE SCALE GENOMIC DNA]</scope>
    <source>
        <strain evidence="9 10">DSM 44952</strain>
    </source>
</reference>
<evidence type="ECO:0000256" key="6">
    <source>
        <dbReference type="ARBA" id="ARBA00023004"/>
    </source>
</evidence>
<dbReference type="GO" id="GO:0005506">
    <property type="term" value="F:iron ion binding"/>
    <property type="evidence" value="ECO:0007669"/>
    <property type="project" value="InterPro"/>
</dbReference>
<dbReference type="PANTHER" id="PTHR46696:SF1">
    <property type="entry name" value="CYTOCHROME P450 YJIB-RELATED"/>
    <property type="match status" value="1"/>
</dbReference>
<dbReference type="InterPro" id="IPR017972">
    <property type="entry name" value="Cyt_P450_CS"/>
</dbReference>
<evidence type="ECO:0000256" key="7">
    <source>
        <dbReference type="ARBA" id="ARBA00023033"/>
    </source>
</evidence>
<organism evidence="9 10">
    <name type="scientific">Nocardia mexicana</name>
    <dbReference type="NCBI Taxonomy" id="279262"/>
    <lineage>
        <taxon>Bacteria</taxon>
        <taxon>Bacillati</taxon>
        <taxon>Actinomycetota</taxon>
        <taxon>Actinomycetes</taxon>
        <taxon>Mycobacteriales</taxon>
        <taxon>Nocardiaceae</taxon>
        <taxon>Nocardia</taxon>
    </lineage>
</organism>
<dbReference type="FunFam" id="1.10.630.10:FF:000018">
    <property type="entry name" value="Cytochrome P450 monooxygenase"/>
    <property type="match status" value="1"/>
</dbReference>
<dbReference type="InterPro" id="IPR001128">
    <property type="entry name" value="Cyt_P450"/>
</dbReference>
<gene>
    <name evidence="9" type="ORF">DFR68_10862</name>
</gene>
<evidence type="ECO:0000256" key="5">
    <source>
        <dbReference type="ARBA" id="ARBA00023002"/>
    </source>
</evidence>
<dbReference type="Pfam" id="PF00067">
    <property type="entry name" value="p450"/>
    <property type="match status" value="1"/>
</dbReference>
<dbReference type="CDD" id="cd11031">
    <property type="entry name" value="Cyp158A-like"/>
    <property type="match status" value="1"/>
</dbReference>
<dbReference type="SUPFAM" id="SSF48264">
    <property type="entry name" value="Cytochrome P450"/>
    <property type="match status" value="1"/>
</dbReference>
<dbReference type="InterPro" id="IPR036396">
    <property type="entry name" value="Cyt_P450_sf"/>
</dbReference>
<keyword evidence="10" id="KW-1185">Reference proteome</keyword>
<dbReference type="PRINTS" id="PR00385">
    <property type="entry name" value="P450"/>
</dbReference>
<keyword evidence="5 8" id="KW-0560">Oxidoreductase</keyword>
<dbReference type="InterPro" id="IPR002397">
    <property type="entry name" value="Cyt_P450_B"/>
</dbReference>
<dbReference type="Proteomes" id="UP000255355">
    <property type="component" value="Unassembled WGS sequence"/>
</dbReference>
<evidence type="ECO:0000256" key="8">
    <source>
        <dbReference type="RuleBase" id="RU000461"/>
    </source>
</evidence>
<keyword evidence="7 8" id="KW-0503">Monooxygenase</keyword>
<evidence type="ECO:0000256" key="4">
    <source>
        <dbReference type="ARBA" id="ARBA00022723"/>
    </source>
</evidence>
<dbReference type="PANTHER" id="PTHR46696">
    <property type="entry name" value="P450, PUTATIVE (EUROFUNG)-RELATED"/>
    <property type="match status" value="1"/>
</dbReference>
<sequence>MTVRTEARQYPFGEPIRLEVHPLFAQLQREEPVSRIRLPYGGEGWLVTRYDDAKLVLADPRFSRAAAVDREDVPRTTPVPARPDSLLSMDPPEHTRLRKLVVKAFTGRRVQQLRPRAEAIVDELLTELERSGPPADLVAGFALPLPVTVICDMLGVPTRDQHRFRDFSDMILSTTAYTREQITAGRAELEGYLAELVAQRRREPSDDLLGALVTARDDEDRLSEAELVNMGIGLLIAGHETTANQIANFTYLLLAERDYWESLRDRPDLVPGAVEELLRYVQLGSGGSSPRIATEDVELGGVSVRAGEAVFVNMQVANRDENVFDDPGALDLTRKHNPHIAFGHGAHHCLGAQLARLELQVAMSALLQRFPSLRLAVPIDEVPWKTGLLVRGPKALPLSW</sequence>
<dbReference type="OrthoDB" id="3664945at2"/>
<dbReference type="PROSITE" id="PS00086">
    <property type="entry name" value="CYTOCHROME_P450"/>
    <property type="match status" value="1"/>
</dbReference>
<dbReference type="RefSeq" id="WP_068026817.1">
    <property type="nucleotide sequence ID" value="NZ_QQAZ01000008.1"/>
</dbReference>
<dbReference type="GO" id="GO:0020037">
    <property type="term" value="F:heme binding"/>
    <property type="evidence" value="ECO:0007669"/>
    <property type="project" value="InterPro"/>
</dbReference>
<dbReference type="EMBL" id="QQAZ01000008">
    <property type="protein sequence ID" value="RDI48233.1"/>
    <property type="molecule type" value="Genomic_DNA"/>
</dbReference>
<keyword evidence="6 8" id="KW-0408">Iron</keyword>
<evidence type="ECO:0000256" key="1">
    <source>
        <dbReference type="ARBA" id="ARBA00001971"/>
    </source>
</evidence>
<protein>
    <submittedName>
        <fullName evidence="9">Nocardicin N-oxygenase</fullName>
    </submittedName>
</protein>
<comment type="cofactor">
    <cofactor evidence="1">
        <name>heme</name>
        <dbReference type="ChEBI" id="CHEBI:30413"/>
    </cofactor>
</comment>
<keyword evidence="3 8" id="KW-0349">Heme</keyword>
<proteinExistence type="inferred from homology"/>
<accession>A0A370H2E4</accession>